<comment type="similarity">
    <text evidence="1 3">Belongs to the thiolase-like superfamily. Beta-ketoacyl-ACP synthases family.</text>
</comment>
<dbReference type="SUPFAM" id="SSF53901">
    <property type="entry name" value="Thiolase-like"/>
    <property type="match status" value="3"/>
</dbReference>
<dbReference type="GO" id="GO:0006633">
    <property type="term" value="P:fatty acid biosynthetic process"/>
    <property type="evidence" value="ECO:0007669"/>
    <property type="project" value="TreeGrafter"/>
</dbReference>
<dbReference type="InterPro" id="IPR000794">
    <property type="entry name" value="Beta-ketoacyl_synthase"/>
</dbReference>
<dbReference type="OrthoDB" id="9808669at2"/>
<dbReference type="GO" id="GO:0004315">
    <property type="term" value="F:3-oxoacyl-[acyl-carrier-protein] synthase activity"/>
    <property type="evidence" value="ECO:0007669"/>
    <property type="project" value="TreeGrafter"/>
</dbReference>
<dbReference type="InterPro" id="IPR016039">
    <property type="entry name" value="Thiolase-like"/>
</dbReference>
<protein>
    <recommendedName>
        <fullName evidence="4">Ketosynthase family 3 (KS3) domain-containing protein</fullName>
    </recommendedName>
</protein>
<dbReference type="Pfam" id="PF00109">
    <property type="entry name" value="ketoacyl-synt"/>
    <property type="match status" value="2"/>
</dbReference>
<dbReference type="PATRIC" id="fig|1330534.3.peg.1838"/>
<dbReference type="CDD" id="cd00834">
    <property type="entry name" value="KAS_I_II"/>
    <property type="match status" value="1"/>
</dbReference>
<dbReference type="STRING" id="1330534.L323_09235"/>
<proteinExistence type="inferred from homology"/>
<evidence type="ECO:0000313" key="6">
    <source>
        <dbReference type="Proteomes" id="UP000016860"/>
    </source>
</evidence>
<comment type="caution">
    <text evidence="5">The sequence shown here is derived from an EMBL/GenBank/DDBJ whole genome shotgun (WGS) entry which is preliminary data.</text>
</comment>
<dbReference type="PROSITE" id="PS52004">
    <property type="entry name" value="KS3_2"/>
    <property type="match status" value="2"/>
</dbReference>
<dbReference type="Pfam" id="PF02801">
    <property type="entry name" value="Ketoacyl-synt_C"/>
    <property type="match status" value="2"/>
</dbReference>
<organism evidence="5 6">
    <name type="scientific">Ruminiclostridium papyrosolvens C7</name>
    <dbReference type="NCBI Taxonomy" id="1330534"/>
    <lineage>
        <taxon>Bacteria</taxon>
        <taxon>Bacillati</taxon>
        <taxon>Bacillota</taxon>
        <taxon>Clostridia</taxon>
        <taxon>Eubacteriales</taxon>
        <taxon>Oscillospiraceae</taxon>
        <taxon>Ruminiclostridium</taxon>
    </lineage>
</organism>
<name>U4R3L9_9FIRM</name>
<dbReference type="SMART" id="SM00825">
    <property type="entry name" value="PKS_KS"/>
    <property type="match status" value="1"/>
</dbReference>
<keyword evidence="2 3" id="KW-0808">Transferase</keyword>
<dbReference type="Proteomes" id="UP000016860">
    <property type="component" value="Unassembled WGS sequence"/>
</dbReference>
<gene>
    <name evidence="5" type="ORF">L323_09235</name>
</gene>
<dbReference type="Gene3D" id="3.40.47.10">
    <property type="match status" value="3"/>
</dbReference>
<dbReference type="EMBL" id="ATAY01000030">
    <property type="protein sequence ID" value="EPR12221.1"/>
    <property type="molecule type" value="Genomic_DNA"/>
</dbReference>
<evidence type="ECO:0000259" key="4">
    <source>
        <dbReference type="PROSITE" id="PS52004"/>
    </source>
</evidence>
<accession>U4R3L9</accession>
<evidence type="ECO:0000256" key="3">
    <source>
        <dbReference type="RuleBase" id="RU003694"/>
    </source>
</evidence>
<dbReference type="PANTHER" id="PTHR11712">
    <property type="entry name" value="POLYKETIDE SYNTHASE-RELATED"/>
    <property type="match status" value="1"/>
</dbReference>
<evidence type="ECO:0000256" key="2">
    <source>
        <dbReference type="ARBA" id="ARBA00022679"/>
    </source>
</evidence>
<reference evidence="5 6" key="1">
    <citation type="journal article" date="2013" name="Genome Announc.">
        <title>Draft Genome Sequence of the Cellulolytic Bacterium Clostridium papyrosolvens C7 (ATCC 700395).</title>
        <authorList>
            <person name="Zepeda V."/>
            <person name="Dassa B."/>
            <person name="Borovok I."/>
            <person name="Lamed R."/>
            <person name="Bayer E.A."/>
            <person name="Cate J.H."/>
        </authorList>
    </citation>
    <scope>NUCLEOTIDE SEQUENCE [LARGE SCALE GENOMIC DNA]</scope>
    <source>
        <strain evidence="5 6">C7</strain>
    </source>
</reference>
<dbReference type="InterPro" id="IPR014031">
    <property type="entry name" value="Ketoacyl_synth_C"/>
</dbReference>
<sequence length="812" mass="87242">MKPKNQIVITGYGIVSAMGLDKEENRLNVFAGKQGISNCEFEYKDGVFASPSGVITRELPEHPFYEKYDLYPDRASNLALIAADECIKQSNIDFNTINPLRVGIVVGTSLGGMRSADVFHKQWIEQGIDKTDSNLLKQYPLHAVADILAKEYGFNGSKIIISTACSSGANAIGLGYDLLKRGMYDIVLAGGVDPISRFSFAGFTSLKAIDSKPCRPFSGSTGINLGEGAAFFILESDEYAQKRKASVITEVRGYGITADAYHPTAPDLSGNGAFRSMTAAKENGICETGDITYINGHGTGTLANDSAEKKAWRAFVKENTDIPLMSNKAALGHCMGAAGAVEIAISVMSIENDQIPPTVNFNTQEAKDIDEINFVPNKAIPCEVNNVISNSYAFGGNNCSVLLSKYIKRTPVQNKECDIVITGIGCIGSGGGTAEKLFKTFEDGSNWIEEIDVQNRDFNTKYVGKMPEVDYKKYIKGSTLRRMDTVTKMAMTSGKQALNSSGLKVTPQNCTRIGVLYGTGTGPLETIENVSRKMITGGLNSIDPNNFPNTVLNAAPGNFSIANMLKGPTSTISAGSVSGLDAFIYASELLKNNQADAVIVLSSDEWNEALQIGNERLGLLTKNGKLPFDKDASGMILSPGSTAFVLERKDYALQRGAKILAQVYGYSMTSDNADLCSFEAEGTQWIEGVELARKMADDIHIDYYASTAYGIPMVDRKEAELMAKSLDDDTIIRSIPRLIGATSGSLGSYGLLSCIYALEKNTVPNHGNVDGLSEEYDSLLNRTQNTGTIDCAAVSAASFGGSYTTVIIGKVP</sequence>
<dbReference type="InterPro" id="IPR020841">
    <property type="entry name" value="PKS_Beta-ketoAc_synthase_dom"/>
</dbReference>
<evidence type="ECO:0000256" key="1">
    <source>
        <dbReference type="ARBA" id="ARBA00008467"/>
    </source>
</evidence>
<dbReference type="PANTHER" id="PTHR11712:SF336">
    <property type="entry name" value="3-OXOACYL-[ACYL-CARRIER-PROTEIN] SYNTHASE, MITOCHONDRIAL"/>
    <property type="match status" value="1"/>
</dbReference>
<evidence type="ECO:0000313" key="5">
    <source>
        <dbReference type="EMBL" id="EPR12221.1"/>
    </source>
</evidence>
<feature type="domain" description="Ketosynthase family 3 (KS3)" evidence="4">
    <location>
        <begin position="4"/>
        <end position="405"/>
    </location>
</feature>
<dbReference type="InterPro" id="IPR014030">
    <property type="entry name" value="Ketoacyl_synth_N"/>
</dbReference>
<feature type="domain" description="Ketosynthase family 3 (KS3)" evidence="4">
    <location>
        <begin position="416"/>
        <end position="810"/>
    </location>
</feature>
<dbReference type="RefSeq" id="WP_020815388.1">
    <property type="nucleotide sequence ID" value="NZ_ATAY01000030.1"/>
</dbReference>
<dbReference type="GO" id="GO:0005829">
    <property type="term" value="C:cytosol"/>
    <property type="evidence" value="ECO:0007669"/>
    <property type="project" value="TreeGrafter"/>
</dbReference>
<dbReference type="AlphaFoldDB" id="U4R3L9"/>